<organism evidence="3 4">
    <name type="scientific">Austwickia chelonae NBRC 105200</name>
    <dbReference type="NCBI Taxonomy" id="1184607"/>
    <lineage>
        <taxon>Bacteria</taxon>
        <taxon>Bacillati</taxon>
        <taxon>Actinomycetota</taxon>
        <taxon>Actinomycetes</taxon>
        <taxon>Micrococcales</taxon>
        <taxon>Dermatophilaceae</taxon>
        <taxon>Austwickia</taxon>
    </lineage>
</organism>
<feature type="domain" description="Flagellar basal-body/hook protein C-terminal" evidence="2">
    <location>
        <begin position="85"/>
        <end position="128"/>
    </location>
</feature>
<dbReference type="AlphaFoldDB" id="K6W7E3"/>
<evidence type="ECO:0000313" key="3">
    <source>
        <dbReference type="EMBL" id="GAB77747.1"/>
    </source>
</evidence>
<proteinExistence type="inferred from homology"/>
<dbReference type="InterPro" id="IPR010930">
    <property type="entry name" value="Flg_bb/hook_C_dom"/>
</dbReference>
<dbReference type="Pfam" id="PF06429">
    <property type="entry name" value="Flg_bbr_C"/>
    <property type="match status" value="1"/>
</dbReference>
<dbReference type="OrthoDB" id="9794148at2"/>
<sequence>MSIFGAMNIAYTGLVVDRKWLDAVSDNISNMNNVSRTDERAFQARYIVARANQYGNNGGAYVAGTHFGDPQGRVVSDPTHPLADAQGNVRIPDINLSDQMAHLILAQRSYQANLAVVERSRTMYEAAIGIGK</sequence>
<dbReference type="EMBL" id="BAGZ01000006">
    <property type="protein sequence ID" value="GAB77747.1"/>
    <property type="molecule type" value="Genomic_DNA"/>
</dbReference>
<dbReference type="Proteomes" id="UP000008495">
    <property type="component" value="Unassembled WGS sequence"/>
</dbReference>
<protein>
    <recommendedName>
        <fullName evidence="2">Flagellar basal-body/hook protein C-terminal domain-containing protein</fullName>
    </recommendedName>
</protein>
<gene>
    <name evidence="3" type="ORF">AUCHE_06_00190</name>
</gene>
<comment type="caution">
    <text evidence="3">The sequence shown here is derived from an EMBL/GenBank/DDBJ whole genome shotgun (WGS) entry which is preliminary data.</text>
</comment>
<dbReference type="STRING" id="100225.SAMN05421595_0251"/>
<evidence type="ECO:0000256" key="1">
    <source>
        <dbReference type="ARBA" id="ARBA00009677"/>
    </source>
</evidence>
<name>K6W7E3_9MICO</name>
<dbReference type="RefSeq" id="WP_006502499.1">
    <property type="nucleotide sequence ID" value="NZ_BAGZ01000006.1"/>
</dbReference>
<keyword evidence="4" id="KW-1185">Reference proteome</keyword>
<comment type="similarity">
    <text evidence="1">Belongs to the flagella basal body rod proteins family.</text>
</comment>
<evidence type="ECO:0000259" key="2">
    <source>
        <dbReference type="Pfam" id="PF06429"/>
    </source>
</evidence>
<evidence type="ECO:0000313" key="4">
    <source>
        <dbReference type="Proteomes" id="UP000008495"/>
    </source>
</evidence>
<reference evidence="3 4" key="1">
    <citation type="submission" date="2012-08" db="EMBL/GenBank/DDBJ databases">
        <title>Whole genome shotgun sequence of Austwickia chelonae NBRC 105200.</title>
        <authorList>
            <person name="Yoshida I."/>
            <person name="Hosoyama A."/>
            <person name="Tsuchikane K."/>
            <person name="Katsumata H."/>
            <person name="Ando Y."/>
            <person name="Ohji S."/>
            <person name="Hamada M."/>
            <person name="Tamura T."/>
            <person name="Yamazoe A."/>
            <person name="Yamazaki S."/>
            <person name="Fujita N."/>
        </authorList>
    </citation>
    <scope>NUCLEOTIDE SEQUENCE [LARGE SCALE GENOMIC DNA]</scope>
    <source>
        <strain evidence="3 4">NBRC 105200</strain>
    </source>
</reference>
<dbReference type="eggNOG" id="COG1558">
    <property type="taxonomic scope" value="Bacteria"/>
</dbReference>
<accession>K6W7E3</accession>